<name>A0AAD9WSB0_9ROSI</name>
<protein>
    <submittedName>
        <fullName evidence="2">Uncharacterized protein</fullName>
    </submittedName>
</protein>
<proteinExistence type="predicted"/>
<dbReference type="Proteomes" id="UP001280121">
    <property type="component" value="Unassembled WGS sequence"/>
</dbReference>
<sequence length="521" mass="58730">MCSRGLRCVHVYLGSSRYPSVEHGLPDWPAHLLLAIGGRYPSLTQRSNSQTDGKLIDGEVTGRAAIDKEFADEDRRRFMASCFEHFLTMHREMKFSGGIIHRLLLRELHHNGPTDEMHFMSGTQSILMGVDERFKIPVWQFRLVKDLDAFDAFPWGAYVYRHSIHSFKHALDGRKDGFERRRVETYNIYGLSHALLIFALEVIHELAKEVSVWRVTDLTPRILKWELTKQPKGKKLAKIFKARIFALKELVPTPAERQAPYYACLDEGGALTMRDMRQTLNEKGIGIGGFGFPLPDMNICGVGAVPSPTQHFHPFGEVPSPTQHVRGVGAVPSPPLPSKSVPSERSPPPHSTTVSSERSPSPPSTTVASELSPPPPSTSVASDRSPPPVKRLGKRRLQFVSPYTDPCRPKRLKTRPESVEHIFDPHRLVDGDHLPAYKAFKRDINGEQRDVDVLSPITAGWFVRMQSNFMDLEDTPLMLYMWERMLPRDSHGAVSTQGADFVQRWGPTLAGGERRPLSRED</sequence>
<evidence type="ECO:0000256" key="1">
    <source>
        <dbReference type="SAM" id="MobiDB-lite"/>
    </source>
</evidence>
<dbReference type="PANTHER" id="PTHR48449:SF1">
    <property type="entry name" value="DUF1985 DOMAIN-CONTAINING PROTEIN"/>
    <property type="match status" value="1"/>
</dbReference>
<dbReference type="EMBL" id="JANJYI010000007">
    <property type="protein sequence ID" value="KAK2641371.1"/>
    <property type="molecule type" value="Genomic_DNA"/>
</dbReference>
<accession>A0AAD9WSB0</accession>
<evidence type="ECO:0000313" key="2">
    <source>
        <dbReference type="EMBL" id="KAK2641371.1"/>
    </source>
</evidence>
<reference evidence="2" key="1">
    <citation type="journal article" date="2023" name="Plant J.">
        <title>Genome sequences and population genomics provide insights into the demographic history, inbreeding, and mutation load of two 'living fossil' tree species of Dipteronia.</title>
        <authorList>
            <person name="Feng Y."/>
            <person name="Comes H.P."/>
            <person name="Chen J."/>
            <person name="Zhu S."/>
            <person name="Lu R."/>
            <person name="Zhang X."/>
            <person name="Li P."/>
            <person name="Qiu J."/>
            <person name="Olsen K.M."/>
            <person name="Qiu Y."/>
        </authorList>
    </citation>
    <scope>NUCLEOTIDE SEQUENCE</scope>
    <source>
        <strain evidence="2">KIB01</strain>
    </source>
</reference>
<dbReference type="PANTHER" id="PTHR48449">
    <property type="entry name" value="DUF1985 DOMAIN-CONTAINING PROTEIN"/>
    <property type="match status" value="1"/>
</dbReference>
<feature type="region of interest" description="Disordered" evidence="1">
    <location>
        <begin position="311"/>
        <end position="413"/>
    </location>
</feature>
<evidence type="ECO:0000313" key="3">
    <source>
        <dbReference type="Proteomes" id="UP001280121"/>
    </source>
</evidence>
<organism evidence="2 3">
    <name type="scientific">Dipteronia dyeriana</name>
    <dbReference type="NCBI Taxonomy" id="168575"/>
    <lineage>
        <taxon>Eukaryota</taxon>
        <taxon>Viridiplantae</taxon>
        <taxon>Streptophyta</taxon>
        <taxon>Embryophyta</taxon>
        <taxon>Tracheophyta</taxon>
        <taxon>Spermatophyta</taxon>
        <taxon>Magnoliopsida</taxon>
        <taxon>eudicotyledons</taxon>
        <taxon>Gunneridae</taxon>
        <taxon>Pentapetalae</taxon>
        <taxon>rosids</taxon>
        <taxon>malvids</taxon>
        <taxon>Sapindales</taxon>
        <taxon>Sapindaceae</taxon>
        <taxon>Hippocastanoideae</taxon>
        <taxon>Acereae</taxon>
        <taxon>Dipteronia</taxon>
    </lineage>
</organism>
<keyword evidence="3" id="KW-1185">Reference proteome</keyword>
<dbReference type="AlphaFoldDB" id="A0AAD9WSB0"/>
<gene>
    <name evidence="2" type="ORF">Ddye_023134</name>
</gene>
<comment type="caution">
    <text evidence="2">The sequence shown here is derived from an EMBL/GenBank/DDBJ whole genome shotgun (WGS) entry which is preliminary data.</text>
</comment>